<accession>A0A6A6X0Y3</accession>
<feature type="region of interest" description="Disordered" evidence="1">
    <location>
        <begin position="1"/>
        <end position="59"/>
    </location>
</feature>
<name>A0A6A6X0Y3_9PLEO</name>
<evidence type="ECO:0000313" key="3">
    <source>
        <dbReference type="Proteomes" id="UP000799757"/>
    </source>
</evidence>
<dbReference type="Proteomes" id="UP000799757">
    <property type="component" value="Unassembled WGS sequence"/>
</dbReference>
<dbReference type="AlphaFoldDB" id="A0A6A6X0Y3"/>
<proteinExistence type="predicted"/>
<protein>
    <submittedName>
        <fullName evidence="2">Uncharacterized protein</fullName>
    </submittedName>
</protein>
<evidence type="ECO:0000256" key="1">
    <source>
        <dbReference type="SAM" id="MobiDB-lite"/>
    </source>
</evidence>
<dbReference type="OrthoDB" id="10607986at2759"/>
<dbReference type="EMBL" id="MU002110">
    <property type="protein sequence ID" value="KAF2789841.1"/>
    <property type="molecule type" value="Genomic_DNA"/>
</dbReference>
<reference evidence="2" key="1">
    <citation type="journal article" date="2020" name="Stud. Mycol.">
        <title>101 Dothideomycetes genomes: a test case for predicting lifestyles and emergence of pathogens.</title>
        <authorList>
            <person name="Haridas S."/>
            <person name="Albert R."/>
            <person name="Binder M."/>
            <person name="Bloem J."/>
            <person name="Labutti K."/>
            <person name="Salamov A."/>
            <person name="Andreopoulos B."/>
            <person name="Baker S."/>
            <person name="Barry K."/>
            <person name="Bills G."/>
            <person name="Bluhm B."/>
            <person name="Cannon C."/>
            <person name="Castanera R."/>
            <person name="Culley D."/>
            <person name="Daum C."/>
            <person name="Ezra D."/>
            <person name="Gonzalez J."/>
            <person name="Henrissat B."/>
            <person name="Kuo A."/>
            <person name="Liang C."/>
            <person name="Lipzen A."/>
            <person name="Lutzoni F."/>
            <person name="Magnuson J."/>
            <person name="Mondo S."/>
            <person name="Nolan M."/>
            <person name="Ohm R."/>
            <person name="Pangilinan J."/>
            <person name="Park H.-J."/>
            <person name="Ramirez L."/>
            <person name="Alfaro M."/>
            <person name="Sun H."/>
            <person name="Tritt A."/>
            <person name="Yoshinaga Y."/>
            <person name="Zwiers L.-H."/>
            <person name="Turgeon B."/>
            <person name="Goodwin S."/>
            <person name="Spatafora J."/>
            <person name="Crous P."/>
            <person name="Grigoriev I."/>
        </authorList>
    </citation>
    <scope>NUCLEOTIDE SEQUENCE</scope>
    <source>
        <strain evidence="2">CBS 109.77</strain>
    </source>
</reference>
<gene>
    <name evidence="2" type="ORF">K505DRAFT_327981</name>
</gene>
<keyword evidence="3" id="KW-1185">Reference proteome</keyword>
<evidence type="ECO:0000313" key="2">
    <source>
        <dbReference type="EMBL" id="KAF2789841.1"/>
    </source>
</evidence>
<sequence length="124" mass="12668">MASTSTSEPTALSSRPPPSPPSRSDTSRAPPPLPPPSYKAATASYAQPAPRNANAAAYPASASSFANPALGSAPREIGSPFVVQTSPNHCTPCSQRDAQLYFLMGFTPREAGTGRRVVGGLGLG</sequence>
<feature type="compositionally biased region" description="Low complexity" evidence="1">
    <location>
        <begin position="46"/>
        <end position="59"/>
    </location>
</feature>
<organism evidence="2 3">
    <name type="scientific">Melanomma pulvis-pyrius CBS 109.77</name>
    <dbReference type="NCBI Taxonomy" id="1314802"/>
    <lineage>
        <taxon>Eukaryota</taxon>
        <taxon>Fungi</taxon>
        <taxon>Dikarya</taxon>
        <taxon>Ascomycota</taxon>
        <taxon>Pezizomycotina</taxon>
        <taxon>Dothideomycetes</taxon>
        <taxon>Pleosporomycetidae</taxon>
        <taxon>Pleosporales</taxon>
        <taxon>Melanommataceae</taxon>
        <taxon>Melanomma</taxon>
    </lineage>
</organism>